<evidence type="ECO:0000313" key="1">
    <source>
        <dbReference type="EMBL" id="KKM57079.1"/>
    </source>
</evidence>
<dbReference type="AlphaFoldDB" id="A0A0F9IQE0"/>
<comment type="caution">
    <text evidence="1">The sequence shown here is derived from an EMBL/GenBank/DDBJ whole genome shotgun (WGS) entry which is preliminary data.</text>
</comment>
<organism evidence="1">
    <name type="scientific">marine sediment metagenome</name>
    <dbReference type="NCBI Taxonomy" id="412755"/>
    <lineage>
        <taxon>unclassified sequences</taxon>
        <taxon>metagenomes</taxon>
        <taxon>ecological metagenomes</taxon>
    </lineage>
</organism>
<protein>
    <submittedName>
        <fullName evidence="1">Uncharacterized protein</fullName>
    </submittedName>
</protein>
<sequence>MTDALSIELTESEQEMLIQIYHNGPARCSELGELLWGRARGSSTNPFSRPAGAIIKRLRDKSLVREGYTLARGYEITDKGVEWHTA</sequence>
<proteinExistence type="predicted"/>
<dbReference type="EMBL" id="LAZR01011856">
    <property type="protein sequence ID" value="KKM57079.1"/>
    <property type="molecule type" value="Genomic_DNA"/>
</dbReference>
<gene>
    <name evidence="1" type="ORF">LCGC14_1550960</name>
</gene>
<accession>A0A0F9IQE0</accession>
<reference evidence="1" key="1">
    <citation type="journal article" date="2015" name="Nature">
        <title>Complex archaea that bridge the gap between prokaryotes and eukaryotes.</title>
        <authorList>
            <person name="Spang A."/>
            <person name="Saw J.H."/>
            <person name="Jorgensen S.L."/>
            <person name="Zaremba-Niedzwiedzka K."/>
            <person name="Martijn J."/>
            <person name="Lind A.E."/>
            <person name="van Eijk R."/>
            <person name="Schleper C."/>
            <person name="Guy L."/>
            <person name="Ettema T.J."/>
        </authorList>
    </citation>
    <scope>NUCLEOTIDE SEQUENCE</scope>
</reference>
<name>A0A0F9IQE0_9ZZZZ</name>